<feature type="region of interest" description="Disordered" evidence="11">
    <location>
        <begin position="1"/>
        <end position="21"/>
    </location>
</feature>
<accession>A0A815Z313</accession>
<evidence type="ECO:0000259" key="12">
    <source>
        <dbReference type="PROSITE" id="PS50002"/>
    </source>
</evidence>
<keyword evidence="5" id="KW-0969">Cilium</keyword>
<dbReference type="PANTHER" id="PTHR31180">
    <property type="entry name" value="CILIA- AND FLAGELLA-ASSOCIATED PROTEIN 107-RELATED"/>
    <property type="match status" value="1"/>
</dbReference>
<evidence type="ECO:0000256" key="1">
    <source>
        <dbReference type="ARBA" id="ARBA00004611"/>
    </source>
</evidence>
<keyword evidence="7" id="KW-0966">Cell projection</keyword>
<dbReference type="Proteomes" id="UP000663828">
    <property type="component" value="Unassembled WGS sequence"/>
</dbReference>
<gene>
    <name evidence="13" type="ORF">XAT740_LOCUS45124</name>
</gene>
<organism evidence="13 14">
    <name type="scientific">Adineta ricciae</name>
    <name type="common">Rotifer</name>
    <dbReference type="NCBI Taxonomy" id="249248"/>
    <lineage>
        <taxon>Eukaryota</taxon>
        <taxon>Metazoa</taxon>
        <taxon>Spiralia</taxon>
        <taxon>Gnathifera</taxon>
        <taxon>Rotifera</taxon>
        <taxon>Eurotatoria</taxon>
        <taxon>Bdelloidea</taxon>
        <taxon>Adinetida</taxon>
        <taxon>Adinetidae</taxon>
        <taxon>Adineta</taxon>
    </lineage>
</organism>
<proteinExistence type="predicted"/>
<evidence type="ECO:0000256" key="9">
    <source>
        <dbReference type="ARBA" id="ARBA00046435"/>
    </source>
</evidence>
<comment type="caution">
    <text evidence="13">The sequence shown here is derived from an EMBL/GenBank/DDBJ whole genome shotgun (WGS) entry which is preliminary data.</text>
</comment>
<protein>
    <recommendedName>
        <fullName evidence="12">SH3 domain-containing protein</fullName>
    </recommendedName>
</protein>
<evidence type="ECO:0000256" key="2">
    <source>
        <dbReference type="ARBA" id="ARBA00022443"/>
    </source>
</evidence>
<evidence type="ECO:0000256" key="7">
    <source>
        <dbReference type="ARBA" id="ARBA00023273"/>
    </source>
</evidence>
<dbReference type="SMART" id="SM00326">
    <property type="entry name" value="SH3"/>
    <property type="match status" value="1"/>
</dbReference>
<evidence type="ECO:0000313" key="13">
    <source>
        <dbReference type="EMBL" id="CAF1577475.1"/>
    </source>
</evidence>
<evidence type="ECO:0000256" key="5">
    <source>
        <dbReference type="ARBA" id="ARBA00023069"/>
    </source>
</evidence>
<keyword evidence="3" id="KW-0963">Cytoplasm</keyword>
<feature type="domain" description="SH3" evidence="12">
    <location>
        <begin position="129"/>
        <end position="190"/>
    </location>
</feature>
<dbReference type="InterPro" id="IPR037662">
    <property type="entry name" value="CFAP68/107"/>
</dbReference>
<evidence type="ECO:0000256" key="10">
    <source>
        <dbReference type="PROSITE-ProRule" id="PRU00192"/>
    </source>
</evidence>
<comment type="function">
    <text evidence="8">Microtubule inner protein (MIP) part of the dynein-decorated doublet microtubules (DMTs) in cilia axoneme, which is required for motile cilia beating.</text>
</comment>
<feature type="compositionally biased region" description="Polar residues" evidence="11">
    <location>
        <begin position="76"/>
        <end position="85"/>
    </location>
</feature>
<dbReference type="InterPro" id="IPR054709">
    <property type="entry name" value="CFAP107"/>
</dbReference>
<evidence type="ECO:0000256" key="3">
    <source>
        <dbReference type="ARBA" id="ARBA00022490"/>
    </source>
</evidence>
<dbReference type="GO" id="GO:0030317">
    <property type="term" value="P:flagellated sperm motility"/>
    <property type="evidence" value="ECO:0007669"/>
    <property type="project" value="InterPro"/>
</dbReference>
<dbReference type="GO" id="GO:0005879">
    <property type="term" value="C:axonemal microtubule"/>
    <property type="evidence" value="ECO:0007669"/>
    <property type="project" value="TreeGrafter"/>
</dbReference>
<dbReference type="PANTHER" id="PTHR31180:SF2">
    <property type="entry name" value="CILIA- AND FLAGELLA-ASSOCIATED PROTEIN 107"/>
    <property type="match status" value="1"/>
</dbReference>
<evidence type="ECO:0000256" key="11">
    <source>
        <dbReference type="SAM" id="MobiDB-lite"/>
    </source>
</evidence>
<feature type="non-terminal residue" evidence="13">
    <location>
        <position position="1"/>
    </location>
</feature>
<dbReference type="PROSITE" id="PS50002">
    <property type="entry name" value="SH3"/>
    <property type="match status" value="1"/>
</dbReference>
<keyword evidence="14" id="KW-1185">Reference proteome</keyword>
<dbReference type="InterPro" id="IPR001452">
    <property type="entry name" value="SH3_domain"/>
</dbReference>
<evidence type="ECO:0000256" key="6">
    <source>
        <dbReference type="ARBA" id="ARBA00023212"/>
    </source>
</evidence>
<feature type="region of interest" description="Disordered" evidence="11">
    <location>
        <begin position="36"/>
        <end position="131"/>
    </location>
</feature>
<reference evidence="13" key="1">
    <citation type="submission" date="2021-02" db="EMBL/GenBank/DDBJ databases">
        <authorList>
            <person name="Nowell W R."/>
        </authorList>
    </citation>
    <scope>NUCLEOTIDE SEQUENCE</scope>
</reference>
<keyword evidence="2 10" id="KW-0728">SH3 domain</keyword>
<evidence type="ECO:0000256" key="4">
    <source>
        <dbReference type="ARBA" id="ARBA00022846"/>
    </source>
</evidence>
<name>A0A815Z313_ADIRI</name>
<keyword evidence="4" id="KW-0282">Flagellum</keyword>
<sequence length="540" mass="62501">FESSGDELPRTVVSKNESKNRRLAVVNKILDEMDDVINPKSSTSRPRDSVTGYGGGHMMSRTTERDMSPYQGHRNLPSSGYNSDSGRPPLVSPLRNLTSPDLFVPVSNRTNDDDDDDYVYQRTPSSSSSSTQIMYATTNYTAARPQELSFSKNDKIKILNKESHLLWYAEHVPTGARGYVSPNRVHVSARDAYSPSPKATVSNTDRRFISEVPRLDNSSRRVQQKRMFGQGNRFYNPKDGTYANVPFVPVHVEKFQGKRRYGTDVLIANWFEDRSKSHDSNYLHNTTYRIEYPAYEGCLPDTSLRRKLLLSQEERSGRMIYGHHNIDDRKQLITSYDEHYNRRGPYGHERFPDERKWALQNDCWLPEHSDHPLQGEPTRLGPIAKQQNAERHPIHINRTENHPFHRSKTLPDISEYTDRYIPHEHRLYAESKRVGLERIYSTALDRTNATNKDINYRSITNSSKRQPTTRDAKEIDYLRAYQRDKSIPRTYYYLGKVPDAVTDKMRENYPFLPSPLNSIEQIKSSAVDQLPNQQEQTVYS</sequence>
<dbReference type="Pfam" id="PF22595">
    <property type="entry name" value="CFAP107"/>
    <property type="match status" value="1"/>
</dbReference>
<dbReference type="EMBL" id="CAJNOR010005836">
    <property type="protein sequence ID" value="CAF1577475.1"/>
    <property type="molecule type" value="Genomic_DNA"/>
</dbReference>
<keyword evidence="6" id="KW-0206">Cytoskeleton</keyword>
<comment type="subcellular location">
    <subcellularLocation>
        <location evidence="1">Cytoplasm</location>
        <location evidence="1">Cytoskeleton</location>
        <location evidence="1">Flagellum axoneme</location>
    </subcellularLocation>
</comment>
<evidence type="ECO:0000313" key="14">
    <source>
        <dbReference type="Proteomes" id="UP000663828"/>
    </source>
</evidence>
<dbReference type="Pfam" id="PF00018">
    <property type="entry name" value="SH3_1"/>
    <property type="match status" value="1"/>
</dbReference>
<dbReference type="AlphaFoldDB" id="A0A815Z313"/>
<dbReference type="Gene3D" id="2.30.30.40">
    <property type="entry name" value="SH3 Domains"/>
    <property type="match status" value="1"/>
</dbReference>
<comment type="subunit">
    <text evidence="9">Microtubule inner protein component of sperm flagellar doublet microtubules.</text>
</comment>
<dbReference type="InterPro" id="IPR036028">
    <property type="entry name" value="SH3-like_dom_sf"/>
</dbReference>
<dbReference type="SUPFAM" id="SSF50044">
    <property type="entry name" value="SH3-domain"/>
    <property type="match status" value="1"/>
</dbReference>
<evidence type="ECO:0000256" key="8">
    <source>
        <dbReference type="ARBA" id="ARBA00035003"/>
    </source>
</evidence>